<comment type="caution">
    <text evidence="1">The sequence shown here is derived from an EMBL/GenBank/DDBJ whole genome shotgun (WGS) entry which is preliminary data.</text>
</comment>
<dbReference type="Proteomes" id="UP001596287">
    <property type="component" value="Unassembled WGS sequence"/>
</dbReference>
<keyword evidence="2" id="KW-1185">Reference proteome</keyword>
<name>A0ABW1PTI5_9FLAO</name>
<protein>
    <submittedName>
        <fullName evidence="1">Uncharacterized protein</fullName>
    </submittedName>
</protein>
<reference evidence="2" key="1">
    <citation type="journal article" date="2019" name="Int. J. Syst. Evol. Microbiol.">
        <title>The Global Catalogue of Microorganisms (GCM) 10K type strain sequencing project: providing services to taxonomists for standard genome sequencing and annotation.</title>
        <authorList>
            <consortium name="The Broad Institute Genomics Platform"/>
            <consortium name="The Broad Institute Genome Sequencing Center for Infectious Disease"/>
            <person name="Wu L."/>
            <person name="Ma J."/>
        </authorList>
    </citation>
    <scope>NUCLEOTIDE SEQUENCE [LARGE SCALE GENOMIC DNA]</scope>
    <source>
        <strain evidence="2">CCUG 49679</strain>
    </source>
</reference>
<organism evidence="1 2">
    <name type="scientific">Flavobacterium qiangtangense</name>
    <dbReference type="NCBI Taxonomy" id="1442595"/>
    <lineage>
        <taxon>Bacteria</taxon>
        <taxon>Pseudomonadati</taxon>
        <taxon>Bacteroidota</taxon>
        <taxon>Flavobacteriia</taxon>
        <taxon>Flavobacteriales</taxon>
        <taxon>Flavobacteriaceae</taxon>
        <taxon>Flavobacterium</taxon>
    </lineage>
</organism>
<evidence type="ECO:0000313" key="2">
    <source>
        <dbReference type="Proteomes" id="UP001596287"/>
    </source>
</evidence>
<accession>A0ABW1PTI5</accession>
<sequence>MPFVNLNDKHYTEAEKTAVLNALQALEFLLEPKLSSLTPDERIMYGSVAEQNKLVINKVRNLRTSQEALSSPDIDWDEFEADFQSRAFLQSILMRLDNMQLGLNSSKILHDWDNYQASLTDYDYTKYKETTGALGYQSKASEIKQFFAGRPTGSGSTPNGN</sequence>
<dbReference type="EMBL" id="JBHSQB010000021">
    <property type="protein sequence ID" value="MFC6098431.1"/>
    <property type="molecule type" value="Genomic_DNA"/>
</dbReference>
<proteinExistence type="predicted"/>
<evidence type="ECO:0000313" key="1">
    <source>
        <dbReference type="EMBL" id="MFC6098431.1"/>
    </source>
</evidence>
<dbReference type="RefSeq" id="WP_379793448.1">
    <property type="nucleotide sequence ID" value="NZ_JBHSQB010000021.1"/>
</dbReference>
<gene>
    <name evidence="1" type="ORF">ACFPVY_17420</name>
</gene>